<keyword evidence="2" id="KW-1133">Transmembrane helix</keyword>
<dbReference type="OrthoDB" id="6138650at2759"/>
<dbReference type="InterPro" id="IPR001879">
    <property type="entry name" value="GPCR_2_extracellular_dom"/>
</dbReference>
<dbReference type="InterPro" id="IPR051587">
    <property type="entry name" value="Adhesion_GPCR"/>
</dbReference>
<feature type="domain" description="G-protein coupled receptors family 2 profile 1" evidence="3">
    <location>
        <begin position="81"/>
        <end position="138"/>
    </location>
</feature>
<protein>
    <submittedName>
        <fullName evidence="5">Uncharacterized protein</fullName>
    </submittedName>
</protein>
<gene>
    <name evidence="5" type="ORF">AMK59_31</name>
</gene>
<proteinExistence type="predicted"/>
<dbReference type="PROSITE" id="PS50227">
    <property type="entry name" value="G_PROTEIN_RECEP_F2_3"/>
    <property type="match status" value="1"/>
</dbReference>
<feature type="transmembrane region" description="Helical" evidence="2">
    <location>
        <begin position="433"/>
        <end position="459"/>
    </location>
</feature>
<sequence>IKCSSYNSGGTSIYSWTKNGHLLPTKTKRERYDTLYLTGSLLRVSGLSKSANYSCLVQDRTTKSEMSVSVIVVDKKRIKTCPKHFQSNVTWPETAPGYDSIQNCPQGYTGVAKRMCIMLDGNNPQWDKPDMSECLSTSMGVIITDFEYLLLGYEAATPLQILNRTVAYLNTGIKLLEGEGSVTIKLISNIISYINKSNSSTGTKNICETALAVVDKLLLQNDSLIKEAQVSELQQTVKRLLSLCKRFLPLIDTFAYDGVSLVADIQPINKLTNFKNDLITRSTRITFELTFIEEDKQYLNSFVSARYFNLKKFLPPRSVLRINDSEFDYVIASDILAAWYINDEKEIEFSQNFSLNIQFLLDNYVPFHQRNFSCVRADLAPFGYYWNRKSCDSTIINETTINCKCHQFGTFAVIATGDTSLEFETSIKTPHRIVILMGCSICLLLTVFSALLLVFHWIFHQNCITYLKSQCCCSIIGAMTVFILVQTHNIKNV</sequence>
<evidence type="ECO:0000256" key="2">
    <source>
        <dbReference type="SAM" id="Phobius"/>
    </source>
</evidence>
<dbReference type="PROSITE" id="PS50835">
    <property type="entry name" value="IG_LIKE"/>
    <property type="match status" value="1"/>
</dbReference>
<dbReference type="GO" id="GO:0007189">
    <property type="term" value="P:adenylate cyclase-activating G protein-coupled receptor signaling pathway"/>
    <property type="evidence" value="ECO:0007669"/>
    <property type="project" value="TreeGrafter"/>
</dbReference>
<dbReference type="PANTHER" id="PTHR45813">
    <property type="entry name" value="IG-LIKE DOMAIN-CONTAINING PROTEIN"/>
    <property type="match status" value="1"/>
</dbReference>
<evidence type="ECO:0000256" key="1">
    <source>
        <dbReference type="ARBA" id="ARBA00023180"/>
    </source>
</evidence>
<dbReference type="GO" id="GO:0004930">
    <property type="term" value="F:G protein-coupled receptor activity"/>
    <property type="evidence" value="ECO:0007669"/>
    <property type="project" value="InterPro"/>
</dbReference>
<dbReference type="PANTHER" id="PTHR45813:SF8">
    <property type="entry name" value="IG-LIKE DOMAIN-CONTAINING PROTEIN"/>
    <property type="match status" value="1"/>
</dbReference>
<dbReference type="InterPro" id="IPR036445">
    <property type="entry name" value="GPCR_2_extracell_dom_sf"/>
</dbReference>
<keyword evidence="2" id="KW-0812">Transmembrane</keyword>
<evidence type="ECO:0000259" key="3">
    <source>
        <dbReference type="PROSITE" id="PS50227"/>
    </source>
</evidence>
<evidence type="ECO:0000259" key="4">
    <source>
        <dbReference type="PROSITE" id="PS50835"/>
    </source>
</evidence>
<dbReference type="Proteomes" id="UP000051574">
    <property type="component" value="Unassembled WGS sequence"/>
</dbReference>
<dbReference type="Pfam" id="PF02793">
    <property type="entry name" value="HRM"/>
    <property type="match status" value="1"/>
</dbReference>
<dbReference type="AlphaFoldDB" id="A0A0T6BFF6"/>
<dbReference type="EMBL" id="LJIG01000876">
    <property type="protein sequence ID" value="KRT86064.1"/>
    <property type="molecule type" value="Genomic_DNA"/>
</dbReference>
<keyword evidence="2" id="KW-0472">Membrane</keyword>
<dbReference type="Gene3D" id="4.10.1240.10">
    <property type="entry name" value="GPCR, family 2, extracellular hormone receptor domain"/>
    <property type="match status" value="1"/>
</dbReference>
<feature type="non-terminal residue" evidence="5">
    <location>
        <position position="493"/>
    </location>
</feature>
<dbReference type="GO" id="GO:0016020">
    <property type="term" value="C:membrane"/>
    <property type="evidence" value="ECO:0007669"/>
    <property type="project" value="InterPro"/>
</dbReference>
<organism evidence="5 6">
    <name type="scientific">Oryctes borbonicus</name>
    <dbReference type="NCBI Taxonomy" id="1629725"/>
    <lineage>
        <taxon>Eukaryota</taxon>
        <taxon>Metazoa</taxon>
        <taxon>Ecdysozoa</taxon>
        <taxon>Arthropoda</taxon>
        <taxon>Hexapoda</taxon>
        <taxon>Insecta</taxon>
        <taxon>Pterygota</taxon>
        <taxon>Neoptera</taxon>
        <taxon>Endopterygota</taxon>
        <taxon>Coleoptera</taxon>
        <taxon>Polyphaga</taxon>
        <taxon>Scarabaeiformia</taxon>
        <taxon>Scarabaeidae</taxon>
        <taxon>Dynastinae</taxon>
        <taxon>Oryctes</taxon>
    </lineage>
</organism>
<dbReference type="Gene3D" id="2.60.220.50">
    <property type="match status" value="1"/>
</dbReference>
<evidence type="ECO:0000313" key="5">
    <source>
        <dbReference type="EMBL" id="KRT86064.1"/>
    </source>
</evidence>
<accession>A0A0T6BFF6</accession>
<dbReference type="SUPFAM" id="SSF111418">
    <property type="entry name" value="Hormone receptor domain"/>
    <property type="match status" value="1"/>
</dbReference>
<dbReference type="InterPro" id="IPR007110">
    <property type="entry name" value="Ig-like_dom"/>
</dbReference>
<feature type="domain" description="Ig-like" evidence="4">
    <location>
        <begin position="1"/>
        <end position="69"/>
    </location>
</feature>
<evidence type="ECO:0000313" key="6">
    <source>
        <dbReference type="Proteomes" id="UP000051574"/>
    </source>
</evidence>
<keyword evidence="1" id="KW-0325">Glycoprotein</keyword>
<dbReference type="InterPro" id="IPR046338">
    <property type="entry name" value="GAIN_dom_sf"/>
</dbReference>
<name>A0A0T6BFF6_9SCAR</name>
<keyword evidence="6" id="KW-1185">Reference proteome</keyword>
<feature type="non-terminal residue" evidence="5">
    <location>
        <position position="1"/>
    </location>
</feature>
<reference evidence="5 6" key="1">
    <citation type="submission" date="2015-09" db="EMBL/GenBank/DDBJ databases">
        <title>Draft genome of the scarab beetle Oryctes borbonicus.</title>
        <authorList>
            <person name="Meyer J.M."/>
            <person name="Markov G.V."/>
            <person name="Baskaran P."/>
            <person name="Herrmann M."/>
            <person name="Sommer R.J."/>
            <person name="Roedelsperger C."/>
        </authorList>
    </citation>
    <scope>NUCLEOTIDE SEQUENCE [LARGE SCALE GENOMIC DNA]</scope>
    <source>
        <strain evidence="5">OB123</strain>
        <tissue evidence="5">Whole animal</tissue>
    </source>
</reference>
<comment type="caution">
    <text evidence="5">The sequence shown here is derived from an EMBL/GenBank/DDBJ whole genome shotgun (WGS) entry which is preliminary data.</text>
</comment>